<evidence type="ECO:0000256" key="6">
    <source>
        <dbReference type="ARBA" id="ARBA00022840"/>
    </source>
</evidence>
<dbReference type="Pfam" id="PF13500">
    <property type="entry name" value="AAA_26"/>
    <property type="match status" value="1"/>
</dbReference>
<feature type="binding site" evidence="9">
    <location>
        <begin position="106"/>
        <end position="109"/>
    </location>
    <ligand>
        <name>ATP</name>
        <dbReference type="ChEBI" id="CHEBI:30616"/>
    </ligand>
</feature>
<evidence type="ECO:0000256" key="2">
    <source>
        <dbReference type="ARBA" id="ARBA00022598"/>
    </source>
</evidence>
<dbReference type="Gene3D" id="3.40.50.300">
    <property type="entry name" value="P-loop containing nucleotide triphosphate hydrolases"/>
    <property type="match status" value="1"/>
</dbReference>
<keyword evidence="11" id="KW-1185">Reference proteome</keyword>
<name>A0A918PET7_9SPHN</name>
<keyword evidence="5 9" id="KW-0093">Biotin biosynthesis</keyword>
<keyword evidence="6 9" id="KW-0067">ATP-binding</keyword>
<evidence type="ECO:0000256" key="5">
    <source>
        <dbReference type="ARBA" id="ARBA00022756"/>
    </source>
</evidence>
<evidence type="ECO:0000256" key="4">
    <source>
        <dbReference type="ARBA" id="ARBA00022741"/>
    </source>
</evidence>
<feature type="binding site" evidence="9">
    <location>
        <begin position="18"/>
        <end position="23"/>
    </location>
    <ligand>
        <name>ATP</name>
        <dbReference type="ChEBI" id="CHEBI:30616"/>
    </ligand>
</feature>
<feature type="active site" evidence="9">
    <location>
        <position position="38"/>
    </location>
</feature>
<dbReference type="RefSeq" id="WP_189620985.1">
    <property type="nucleotide sequence ID" value="NZ_BMZA01000006.1"/>
</dbReference>
<comment type="function">
    <text evidence="9">Catalyzes a mechanistically unusual reaction, the ATP-dependent insertion of CO2 between the N7 and N8 nitrogen atoms of 7,8-diaminopelargonic acid (DAPA, also called 7,8-diammoniononanoate) to form a ureido ring.</text>
</comment>
<protein>
    <recommendedName>
        <fullName evidence="9">ATP-dependent dethiobiotin synthetase BioD</fullName>
        <ecNumber evidence="9">6.3.3.3</ecNumber>
    </recommendedName>
    <alternativeName>
        <fullName evidence="9">DTB synthetase</fullName>
        <shortName evidence="9">DTBS</shortName>
    </alternativeName>
    <alternativeName>
        <fullName evidence="9">Dethiobiotin synthase</fullName>
    </alternativeName>
</protein>
<evidence type="ECO:0000256" key="9">
    <source>
        <dbReference type="HAMAP-Rule" id="MF_00336"/>
    </source>
</evidence>
<comment type="catalytic activity">
    <reaction evidence="9">
        <text>(7R,8S)-7,8-diammoniononanoate + CO2 + ATP = (4R,5S)-dethiobiotin + ADP + phosphate + 3 H(+)</text>
        <dbReference type="Rhea" id="RHEA:15805"/>
        <dbReference type="ChEBI" id="CHEBI:15378"/>
        <dbReference type="ChEBI" id="CHEBI:16526"/>
        <dbReference type="ChEBI" id="CHEBI:30616"/>
        <dbReference type="ChEBI" id="CHEBI:43474"/>
        <dbReference type="ChEBI" id="CHEBI:149469"/>
        <dbReference type="ChEBI" id="CHEBI:149473"/>
        <dbReference type="ChEBI" id="CHEBI:456216"/>
        <dbReference type="EC" id="6.3.3.3"/>
    </reaction>
</comment>
<evidence type="ECO:0000256" key="8">
    <source>
        <dbReference type="ARBA" id="ARBA00047386"/>
    </source>
</evidence>
<keyword evidence="7 9" id="KW-0460">Magnesium</keyword>
<comment type="cofactor">
    <cofactor evidence="9">
        <name>Mg(2+)</name>
        <dbReference type="ChEBI" id="CHEBI:18420"/>
    </cofactor>
</comment>
<dbReference type="PANTHER" id="PTHR43210">
    <property type="entry name" value="DETHIOBIOTIN SYNTHETASE"/>
    <property type="match status" value="1"/>
</dbReference>
<dbReference type="PANTHER" id="PTHR43210:SF2">
    <property type="entry name" value="ATP-DEPENDENT DETHIOBIOTIN SYNTHETASE BIOD 2"/>
    <property type="match status" value="1"/>
</dbReference>
<keyword evidence="2 9" id="KW-0436">Ligase</keyword>
<comment type="catalytic activity">
    <reaction evidence="8">
        <text>(7R,8S)-8-amino-7-(carboxyamino)nonanoate + ATP = (4R,5S)-dethiobiotin + ADP + phosphate + H(+)</text>
        <dbReference type="Rhea" id="RHEA:63684"/>
        <dbReference type="ChEBI" id="CHEBI:15378"/>
        <dbReference type="ChEBI" id="CHEBI:30616"/>
        <dbReference type="ChEBI" id="CHEBI:43474"/>
        <dbReference type="ChEBI" id="CHEBI:149470"/>
        <dbReference type="ChEBI" id="CHEBI:149473"/>
        <dbReference type="ChEBI" id="CHEBI:456216"/>
    </reaction>
</comment>
<dbReference type="GO" id="GO:0009102">
    <property type="term" value="P:biotin biosynthetic process"/>
    <property type="evidence" value="ECO:0007669"/>
    <property type="project" value="UniProtKB-UniRule"/>
</dbReference>
<dbReference type="GO" id="GO:0004141">
    <property type="term" value="F:dethiobiotin synthase activity"/>
    <property type="evidence" value="ECO:0007669"/>
    <property type="project" value="UniProtKB-UniRule"/>
</dbReference>
<dbReference type="HAMAP" id="MF_00336">
    <property type="entry name" value="BioD"/>
    <property type="match status" value="1"/>
</dbReference>
<comment type="pathway">
    <text evidence="9">Cofactor biosynthesis; biotin biosynthesis; biotin from 7,8-diaminononanoate: step 1/2.</text>
</comment>
<keyword evidence="1 9" id="KW-0963">Cytoplasm</keyword>
<dbReference type="EC" id="6.3.3.3" evidence="9"/>
<dbReference type="SUPFAM" id="SSF52540">
    <property type="entry name" value="P-loop containing nucleoside triphosphate hydrolases"/>
    <property type="match status" value="1"/>
</dbReference>
<feature type="binding site" evidence="9">
    <location>
        <position position="50"/>
    </location>
    <ligand>
        <name>ATP</name>
        <dbReference type="ChEBI" id="CHEBI:30616"/>
    </ligand>
</feature>
<comment type="subunit">
    <text evidence="9">Homodimer.</text>
</comment>
<dbReference type="PIRSF" id="PIRSF006755">
    <property type="entry name" value="DTB_synth"/>
    <property type="match status" value="1"/>
</dbReference>
<evidence type="ECO:0000256" key="3">
    <source>
        <dbReference type="ARBA" id="ARBA00022723"/>
    </source>
</evidence>
<organism evidence="10 11">
    <name type="scientific">Novosphingobium colocasiae</name>
    <dbReference type="NCBI Taxonomy" id="1256513"/>
    <lineage>
        <taxon>Bacteria</taxon>
        <taxon>Pseudomonadati</taxon>
        <taxon>Pseudomonadota</taxon>
        <taxon>Alphaproteobacteria</taxon>
        <taxon>Sphingomonadales</taxon>
        <taxon>Sphingomonadaceae</taxon>
        <taxon>Novosphingobium</taxon>
    </lineage>
</organism>
<dbReference type="EMBL" id="BMZA01000006">
    <property type="protein sequence ID" value="GGZ04508.1"/>
    <property type="molecule type" value="Genomic_DNA"/>
</dbReference>
<dbReference type="AlphaFoldDB" id="A0A918PET7"/>
<dbReference type="Proteomes" id="UP000648075">
    <property type="component" value="Unassembled WGS sequence"/>
</dbReference>
<evidence type="ECO:0000313" key="11">
    <source>
        <dbReference type="Proteomes" id="UP000648075"/>
    </source>
</evidence>
<proteinExistence type="inferred from homology"/>
<comment type="caution">
    <text evidence="9">Lacks conserved residue(s) required for the propagation of feature annotation.</text>
</comment>
<comment type="subcellular location">
    <subcellularLocation>
        <location evidence="9">Cytoplasm</location>
    </subcellularLocation>
</comment>
<evidence type="ECO:0000256" key="7">
    <source>
        <dbReference type="ARBA" id="ARBA00022842"/>
    </source>
</evidence>
<reference evidence="10" key="1">
    <citation type="journal article" date="2014" name="Int. J. Syst. Evol. Microbiol.">
        <title>Complete genome sequence of Corynebacterium casei LMG S-19264T (=DSM 44701T), isolated from a smear-ripened cheese.</title>
        <authorList>
            <consortium name="US DOE Joint Genome Institute (JGI-PGF)"/>
            <person name="Walter F."/>
            <person name="Albersmeier A."/>
            <person name="Kalinowski J."/>
            <person name="Ruckert C."/>
        </authorList>
    </citation>
    <scope>NUCLEOTIDE SEQUENCE</scope>
    <source>
        <strain evidence="10">KCTC 32255</strain>
    </source>
</reference>
<feature type="binding site" evidence="9">
    <location>
        <position position="22"/>
    </location>
    <ligand>
        <name>Mg(2+)</name>
        <dbReference type="ChEBI" id="CHEBI:18420"/>
    </ligand>
</feature>
<keyword evidence="3 9" id="KW-0479">Metal-binding</keyword>
<dbReference type="InterPro" id="IPR004472">
    <property type="entry name" value="DTB_synth_BioD"/>
</dbReference>
<comment type="similarity">
    <text evidence="9">Belongs to the dethiobiotin synthetase family.</text>
</comment>
<feature type="binding site" evidence="9">
    <location>
        <position position="106"/>
    </location>
    <ligand>
        <name>Mg(2+)</name>
        <dbReference type="ChEBI" id="CHEBI:18420"/>
    </ligand>
</feature>
<dbReference type="NCBIfam" id="TIGR00347">
    <property type="entry name" value="bioD"/>
    <property type="match status" value="1"/>
</dbReference>
<keyword evidence="4 9" id="KW-0547">Nucleotide-binding</keyword>
<dbReference type="GO" id="GO:0005829">
    <property type="term" value="C:cytosol"/>
    <property type="evidence" value="ECO:0007669"/>
    <property type="project" value="TreeGrafter"/>
</dbReference>
<reference evidence="10" key="2">
    <citation type="submission" date="2020-09" db="EMBL/GenBank/DDBJ databases">
        <authorList>
            <person name="Sun Q."/>
            <person name="Kim S."/>
        </authorList>
    </citation>
    <scope>NUCLEOTIDE SEQUENCE</scope>
    <source>
        <strain evidence="10">KCTC 32255</strain>
    </source>
</reference>
<dbReference type="InterPro" id="IPR027417">
    <property type="entry name" value="P-loop_NTPase"/>
</dbReference>
<feature type="binding site" evidence="9">
    <location>
        <position position="50"/>
    </location>
    <ligand>
        <name>Mg(2+)</name>
        <dbReference type="ChEBI" id="CHEBI:18420"/>
    </ligand>
</feature>
<accession>A0A918PET7</accession>
<gene>
    <name evidence="9 10" type="primary">bioD</name>
    <name evidence="10" type="ORF">GCM10011614_19150</name>
</gene>
<comment type="caution">
    <text evidence="10">The sequence shown here is derived from an EMBL/GenBank/DDBJ whole genome shotgun (WGS) entry which is preliminary data.</text>
</comment>
<evidence type="ECO:0000256" key="1">
    <source>
        <dbReference type="ARBA" id="ARBA00022490"/>
    </source>
</evidence>
<dbReference type="GO" id="GO:0005524">
    <property type="term" value="F:ATP binding"/>
    <property type="evidence" value="ECO:0007669"/>
    <property type="project" value="UniProtKB-UniRule"/>
</dbReference>
<evidence type="ECO:0000313" key="10">
    <source>
        <dbReference type="EMBL" id="GGZ04508.1"/>
    </source>
</evidence>
<dbReference type="CDD" id="cd03109">
    <property type="entry name" value="DTBS"/>
    <property type="match status" value="1"/>
</dbReference>
<dbReference type="GO" id="GO:0000287">
    <property type="term" value="F:magnesium ion binding"/>
    <property type="evidence" value="ECO:0007669"/>
    <property type="project" value="UniProtKB-UniRule"/>
</dbReference>
<sequence>MHATPRPIIVTVTGTDTGIGKTVFAAALAGALGGFYWKPVQAGIDDDGTDAERVAHLSGLPRDHILPEAYRLATPCSPHRAAEIDAVTIDPARLALPHVAGPLVVEGAGGVLVPLSRSRTYADQFAAWDAPVVLVARTALGTINHTLLSIEALRARRVPLLGVAFVGEAVEDSEATICAMGGVRRLGRLPRLNPLTPETLAQAFAAGFRTEDFAA</sequence>